<evidence type="ECO:0000259" key="16">
    <source>
        <dbReference type="PROSITE" id="PS50109"/>
    </source>
</evidence>
<feature type="transmembrane region" description="Helical" evidence="15">
    <location>
        <begin position="380"/>
        <end position="397"/>
    </location>
</feature>
<dbReference type="STRING" id="85558.T45_05456"/>
<dbReference type="PATRIC" id="fig|698760.3.peg.6668"/>
<keyword evidence="12" id="KW-0902">Two-component regulatory system</keyword>
<evidence type="ECO:0000256" key="7">
    <source>
        <dbReference type="ARBA" id="ARBA00022692"/>
    </source>
</evidence>
<dbReference type="InterPro" id="IPR003594">
    <property type="entry name" value="HATPase_dom"/>
</dbReference>
<dbReference type="InterPro" id="IPR006016">
    <property type="entry name" value="UspA"/>
</dbReference>
<dbReference type="CDD" id="cd00082">
    <property type="entry name" value="HisKA"/>
    <property type="match status" value="1"/>
</dbReference>
<dbReference type="InterPro" id="IPR005467">
    <property type="entry name" value="His_kinase_dom"/>
</dbReference>
<evidence type="ECO:0000313" key="17">
    <source>
        <dbReference type="EMBL" id="ELP64463.1"/>
    </source>
</evidence>
<dbReference type="InterPro" id="IPR025201">
    <property type="entry name" value="KdpD_TM"/>
</dbReference>
<dbReference type="GO" id="GO:0005524">
    <property type="term" value="F:ATP binding"/>
    <property type="evidence" value="ECO:0007669"/>
    <property type="project" value="UniProtKB-KW"/>
</dbReference>
<dbReference type="SUPFAM" id="SSF52402">
    <property type="entry name" value="Adenine nucleotide alpha hydrolases-like"/>
    <property type="match status" value="1"/>
</dbReference>
<keyword evidence="7 15" id="KW-0812">Transmembrane</keyword>
<evidence type="ECO:0000256" key="1">
    <source>
        <dbReference type="ARBA" id="ARBA00000085"/>
    </source>
</evidence>
<comment type="caution">
    <text evidence="17">The sequence shown here is derived from an EMBL/GenBank/DDBJ whole genome shotgun (WGS) entry which is preliminary data.</text>
</comment>
<dbReference type="InterPro" id="IPR004358">
    <property type="entry name" value="Sig_transdc_His_kin-like_C"/>
</dbReference>
<dbReference type="SUPFAM" id="SSF55874">
    <property type="entry name" value="ATPase domain of HSP90 chaperone/DNA topoisomerase II/histidine kinase"/>
    <property type="match status" value="1"/>
</dbReference>
<comment type="subcellular location">
    <subcellularLocation>
        <location evidence="3">Cell membrane</location>
    </subcellularLocation>
    <subcellularLocation>
        <location evidence="2">Membrane</location>
        <topology evidence="2">Multi-pass membrane protein</topology>
    </subcellularLocation>
</comment>
<dbReference type="FunFam" id="3.40.50.620:FF:000112">
    <property type="entry name" value="Sensor histidine kinase KdpD"/>
    <property type="match status" value="1"/>
</dbReference>
<dbReference type="SMART" id="SM00387">
    <property type="entry name" value="HATPase_c"/>
    <property type="match status" value="1"/>
</dbReference>
<keyword evidence="13 15" id="KW-0472">Membrane</keyword>
<dbReference type="GeneID" id="97405929"/>
<dbReference type="GO" id="GO:0000155">
    <property type="term" value="F:phosphorelay sensor kinase activity"/>
    <property type="evidence" value="ECO:0007669"/>
    <property type="project" value="InterPro"/>
</dbReference>
<dbReference type="Gene3D" id="1.10.287.130">
    <property type="match status" value="1"/>
</dbReference>
<evidence type="ECO:0000256" key="8">
    <source>
        <dbReference type="ARBA" id="ARBA00022741"/>
    </source>
</evidence>
<dbReference type="PANTHER" id="PTHR45569:SF1">
    <property type="entry name" value="SENSOR PROTEIN KDPD"/>
    <property type="match status" value="1"/>
</dbReference>
<protein>
    <recommendedName>
        <fullName evidence="4">histidine kinase</fullName>
        <ecNumber evidence="4">2.7.13.3</ecNumber>
    </recommendedName>
</protein>
<organism evidence="17 18">
    <name type="scientific">Streptomyces turgidiscabies (strain Car8)</name>
    <dbReference type="NCBI Taxonomy" id="698760"/>
    <lineage>
        <taxon>Bacteria</taxon>
        <taxon>Bacillati</taxon>
        <taxon>Actinomycetota</taxon>
        <taxon>Actinomycetes</taxon>
        <taxon>Kitasatosporales</taxon>
        <taxon>Streptomycetaceae</taxon>
        <taxon>Streptomyces</taxon>
    </lineage>
</organism>
<dbReference type="Gene3D" id="3.40.50.620">
    <property type="entry name" value="HUPs"/>
    <property type="match status" value="1"/>
</dbReference>
<keyword evidence="10" id="KW-0067">ATP-binding</keyword>
<dbReference type="InterPro" id="IPR036097">
    <property type="entry name" value="HisK_dim/P_sf"/>
</dbReference>
<evidence type="ECO:0000256" key="9">
    <source>
        <dbReference type="ARBA" id="ARBA00022777"/>
    </source>
</evidence>
<evidence type="ECO:0000256" key="15">
    <source>
        <dbReference type="SAM" id="Phobius"/>
    </source>
</evidence>
<dbReference type="Proteomes" id="UP000010931">
    <property type="component" value="Unassembled WGS sequence"/>
</dbReference>
<dbReference type="Gene3D" id="3.40.50.300">
    <property type="entry name" value="P-loop containing nucleotide triphosphate hydrolases"/>
    <property type="match status" value="1"/>
</dbReference>
<dbReference type="GO" id="GO:0005737">
    <property type="term" value="C:cytoplasm"/>
    <property type="evidence" value="ECO:0007669"/>
    <property type="project" value="UniProtKB-ARBA"/>
</dbReference>
<evidence type="ECO:0000313" key="18">
    <source>
        <dbReference type="Proteomes" id="UP000010931"/>
    </source>
</evidence>
<evidence type="ECO:0000256" key="11">
    <source>
        <dbReference type="ARBA" id="ARBA00022989"/>
    </source>
</evidence>
<dbReference type="InterPro" id="IPR003852">
    <property type="entry name" value="Sig_transdc_His_kinase_KdpD_N"/>
</dbReference>
<dbReference type="Gene3D" id="1.20.120.620">
    <property type="entry name" value="Backbone structure of the membrane domain of e. Coli histidine kinase receptor kdpd"/>
    <property type="match status" value="1"/>
</dbReference>
<evidence type="ECO:0000256" key="14">
    <source>
        <dbReference type="SAM" id="MobiDB-lite"/>
    </source>
</evidence>
<dbReference type="Pfam" id="PF00512">
    <property type="entry name" value="HisKA"/>
    <property type="match status" value="1"/>
</dbReference>
<proteinExistence type="predicted"/>
<dbReference type="CDD" id="cd00075">
    <property type="entry name" value="HATPase"/>
    <property type="match status" value="1"/>
</dbReference>
<feature type="transmembrane region" description="Helical" evidence="15">
    <location>
        <begin position="457"/>
        <end position="478"/>
    </location>
</feature>
<reference evidence="17 18" key="1">
    <citation type="journal article" date="2011" name="Plasmid">
        <title>Streptomyces turgidiscabies Car8 contains a modular pathogenicity island that shares virulence genes with other actinobacterial plant pathogens.</title>
        <authorList>
            <person name="Huguet-Tapia J.C."/>
            <person name="Badger J.H."/>
            <person name="Loria R."/>
            <person name="Pettis G.S."/>
        </authorList>
    </citation>
    <scope>NUCLEOTIDE SEQUENCE [LARGE SCALE GENOMIC DNA]</scope>
    <source>
        <strain evidence="17 18">Car8</strain>
    </source>
</reference>
<evidence type="ECO:0000256" key="10">
    <source>
        <dbReference type="ARBA" id="ARBA00022840"/>
    </source>
</evidence>
<dbReference type="Pfam" id="PF02702">
    <property type="entry name" value="KdpD"/>
    <property type="match status" value="1"/>
</dbReference>
<keyword evidence="18" id="KW-1185">Reference proteome</keyword>
<feature type="transmembrane region" description="Helical" evidence="15">
    <location>
        <begin position="409"/>
        <end position="437"/>
    </location>
</feature>
<evidence type="ECO:0000256" key="12">
    <source>
        <dbReference type="ARBA" id="ARBA00023012"/>
    </source>
</evidence>
<dbReference type="Pfam" id="PF00582">
    <property type="entry name" value="Usp"/>
    <property type="match status" value="1"/>
</dbReference>
<keyword evidence="11 15" id="KW-1133">Transmembrane helix</keyword>
<sequence length="872" mass="93060">MGRGKLRIYLGAAPGVGKTYAMLSEAHRRVERGTDCVVAFVEHHGRTRTEVMLHGLEQIPRKELPYRGAVFTEMDVDAVLARRPQIALVDELPHTNIPGSRNTKRWQDVEELLAAGIDVISTVNIQHLESLGDVVESITGVRQQETVPDEVVRRADQIELVDMSPQALRRRMAHGNIYKSDKVDAALANYFRPGNLTALRELALLWVADRVDEYLTEYRSEHQVSRIWGSRERIVVGLTGGPEGRTLIRRAARLAEKGAGGEVMAVYVARSDGLTNASPKELAVQRTLVEDLGGTFHHVVGDDVPVALLDFARGVNATQIVLGVSRRKTWQYVFGPGVGATVARDSGPDLDVHLITHDEAGKGRGLPVARGARLGRARIVWGWLVGVAGPVCLALLLNAVDLGLANDMLLFLALTVAAALLGGLYPALASAAVGSLLLNYYYTPPYHRLTIANPKNIVALVIFFGVAVSVASVVDLAARRTHQAARLRAESEILSFLAGSVLRGETSLEALLDRVRETFGMDSVALLERASDVDPWTCAGSVGTRQAVARPEDADVDMPVGDHMALALSGRVLPAADRRVLAAFAAQAAVVLDRRRLQSQADQARTLAEGNRIRTALLAAVSHDLRTPLAGIKAAVSSLRSDDVAWSEEDRAELLAGIEDGADRLDHLVGNLLDMSRLQTGTVNPLIREIDLDEVVPMALGGVPEDSVELDIPETLPMVAVDPGLLERSVANLVENAVKYSPDGETVLVAASAIAERVEVRVVDRGPGVPDEAKDRIFEPFQRYGDAPRGAGVGLGLAVARGFAEAMGGTLRAEDTPGGGLSMVLTVRAARMGTGAGDGAELLLGGGAGGAEMGPEVSAGPALPVESERQVS</sequence>
<dbReference type="InterPro" id="IPR014729">
    <property type="entry name" value="Rossmann-like_a/b/a_fold"/>
</dbReference>
<dbReference type="InterPro" id="IPR036890">
    <property type="entry name" value="HATPase_C_sf"/>
</dbReference>
<evidence type="ECO:0000256" key="4">
    <source>
        <dbReference type="ARBA" id="ARBA00012438"/>
    </source>
</evidence>
<evidence type="ECO:0000256" key="6">
    <source>
        <dbReference type="ARBA" id="ARBA00022679"/>
    </source>
</evidence>
<dbReference type="Gene3D" id="3.30.565.10">
    <property type="entry name" value="Histidine kinase-like ATPase, C-terminal domain"/>
    <property type="match status" value="1"/>
</dbReference>
<dbReference type="EC" id="2.7.13.3" evidence="4"/>
<feature type="domain" description="Histidine kinase" evidence="16">
    <location>
        <begin position="620"/>
        <end position="831"/>
    </location>
</feature>
<evidence type="ECO:0000256" key="3">
    <source>
        <dbReference type="ARBA" id="ARBA00004236"/>
    </source>
</evidence>
<dbReference type="InterPro" id="IPR003661">
    <property type="entry name" value="HisK_dim/P_dom"/>
</dbReference>
<dbReference type="PROSITE" id="PS50109">
    <property type="entry name" value="HIS_KIN"/>
    <property type="match status" value="1"/>
</dbReference>
<dbReference type="PANTHER" id="PTHR45569">
    <property type="entry name" value="SENSOR PROTEIN KDPD"/>
    <property type="match status" value="1"/>
</dbReference>
<keyword evidence="9 17" id="KW-0418">Kinase</keyword>
<dbReference type="Pfam" id="PF02518">
    <property type="entry name" value="HATPase_c"/>
    <property type="match status" value="1"/>
</dbReference>
<dbReference type="SUPFAM" id="SSF47384">
    <property type="entry name" value="Homodimeric domain of signal transducing histidine kinase"/>
    <property type="match status" value="1"/>
</dbReference>
<feature type="region of interest" description="Disordered" evidence="14">
    <location>
        <begin position="847"/>
        <end position="872"/>
    </location>
</feature>
<comment type="catalytic activity">
    <reaction evidence="1">
        <text>ATP + protein L-histidine = ADP + protein N-phospho-L-histidine.</text>
        <dbReference type="EC" id="2.7.13.3"/>
    </reaction>
</comment>
<dbReference type="FunFam" id="3.40.50.300:FF:000483">
    <property type="entry name" value="Sensor histidine kinase KdpD"/>
    <property type="match status" value="1"/>
</dbReference>
<accession>L7EYF7</accession>
<gene>
    <name evidence="17" type="ORF">STRTUCAR8_08116</name>
</gene>
<dbReference type="InterPro" id="IPR052023">
    <property type="entry name" value="Histidine_kinase_KdpD"/>
</dbReference>
<dbReference type="FunFam" id="1.10.287.130:FF:000021">
    <property type="entry name" value="Sensor histidine kinase KdpD"/>
    <property type="match status" value="1"/>
</dbReference>
<dbReference type="SMART" id="SM00388">
    <property type="entry name" value="HisKA"/>
    <property type="match status" value="1"/>
</dbReference>
<keyword evidence="8" id="KW-0547">Nucleotide-binding</keyword>
<keyword evidence="5" id="KW-0597">Phosphoprotein</keyword>
<dbReference type="AlphaFoldDB" id="L7EYF7"/>
<dbReference type="InterPro" id="IPR038318">
    <property type="entry name" value="KdpD_sf"/>
</dbReference>
<dbReference type="RefSeq" id="WP_006380506.1">
    <property type="nucleotide sequence ID" value="NZ_AEJB01000452.1"/>
</dbReference>
<evidence type="ECO:0000256" key="13">
    <source>
        <dbReference type="ARBA" id="ARBA00023136"/>
    </source>
</evidence>
<dbReference type="EMBL" id="AEJB01000452">
    <property type="protein sequence ID" value="ELP64463.1"/>
    <property type="molecule type" value="Genomic_DNA"/>
</dbReference>
<evidence type="ECO:0000256" key="5">
    <source>
        <dbReference type="ARBA" id="ARBA00022553"/>
    </source>
</evidence>
<keyword evidence="6" id="KW-0808">Transferase</keyword>
<dbReference type="GO" id="GO:0005886">
    <property type="term" value="C:plasma membrane"/>
    <property type="evidence" value="ECO:0007669"/>
    <property type="project" value="UniProtKB-SubCell"/>
</dbReference>
<evidence type="ECO:0000256" key="2">
    <source>
        <dbReference type="ARBA" id="ARBA00004141"/>
    </source>
</evidence>
<name>L7EYF7_STRT8</name>
<dbReference type="Pfam" id="PF13493">
    <property type="entry name" value="DUF4118"/>
    <property type="match status" value="1"/>
</dbReference>
<dbReference type="InterPro" id="IPR027417">
    <property type="entry name" value="P-loop_NTPase"/>
</dbReference>
<dbReference type="PRINTS" id="PR00344">
    <property type="entry name" value="BCTRLSENSOR"/>
</dbReference>